<proteinExistence type="predicted"/>
<name>A0ACB8DPB9_DERSI</name>
<sequence>MQRRERAQEHQKNDSPKNADKPKFRPRPNGKKLPPLPKGDFKVIVRPHEGLPLLAITTPVMARAIIEACDEKIQGEQFLLRIKPGSNIVIVSTPEKEVANTLRQITSLKINGKPHAVKACVALGDGAVRGVIHGLTPHTPSDVLKSKIRVRTLNVEVAHARMLGDTKSAVIVFFGNLVPRYVYYEGGEMDCYPYRNTVQVCKACQRVGHRTDVCPQPELCVCRICGTEDPADGHECNPKCAHVVKPT</sequence>
<dbReference type="EMBL" id="CM023479">
    <property type="protein sequence ID" value="KAH7974183.1"/>
    <property type="molecule type" value="Genomic_DNA"/>
</dbReference>
<keyword evidence="2" id="KW-1185">Reference proteome</keyword>
<reference evidence="1" key="1">
    <citation type="submission" date="2020-05" db="EMBL/GenBank/DDBJ databases">
        <title>Large-scale comparative analyses of tick genomes elucidate their genetic diversity and vector capacities.</title>
        <authorList>
            <person name="Jia N."/>
            <person name="Wang J."/>
            <person name="Shi W."/>
            <person name="Du L."/>
            <person name="Sun Y."/>
            <person name="Zhan W."/>
            <person name="Jiang J."/>
            <person name="Wang Q."/>
            <person name="Zhang B."/>
            <person name="Ji P."/>
            <person name="Sakyi L.B."/>
            <person name="Cui X."/>
            <person name="Yuan T."/>
            <person name="Jiang B."/>
            <person name="Yang W."/>
            <person name="Lam T.T.-Y."/>
            <person name="Chang Q."/>
            <person name="Ding S."/>
            <person name="Wang X."/>
            <person name="Zhu J."/>
            <person name="Ruan X."/>
            <person name="Zhao L."/>
            <person name="Wei J."/>
            <person name="Que T."/>
            <person name="Du C."/>
            <person name="Cheng J."/>
            <person name="Dai P."/>
            <person name="Han X."/>
            <person name="Huang E."/>
            <person name="Gao Y."/>
            <person name="Liu J."/>
            <person name="Shao H."/>
            <person name="Ye R."/>
            <person name="Li L."/>
            <person name="Wei W."/>
            <person name="Wang X."/>
            <person name="Wang C."/>
            <person name="Yang T."/>
            <person name="Huo Q."/>
            <person name="Li W."/>
            <person name="Guo W."/>
            <person name="Chen H."/>
            <person name="Zhou L."/>
            <person name="Ni X."/>
            <person name="Tian J."/>
            <person name="Zhou Y."/>
            <person name="Sheng Y."/>
            <person name="Liu T."/>
            <person name="Pan Y."/>
            <person name="Xia L."/>
            <person name="Li J."/>
            <person name="Zhao F."/>
            <person name="Cao W."/>
        </authorList>
    </citation>
    <scope>NUCLEOTIDE SEQUENCE</scope>
    <source>
        <strain evidence="1">Dsil-2018</strain>
    </source>
</reference>
<evidence type="ECO:0000313" key="1">
    <source>
        <dbReference type="EMBL" id="KAH7974183.1"/>
    </source>
</evidence>
<evidence type="ECO:0000313" key="2">
    <source>
        <dbReference type="Proteomes" id="UP000821865"/>
    </source>
</evidence>
<comment type="caution">
    <text evidence="1">The sequence shown here is derived from an EMBL/GenBank/DDBJ whole genome shotgun (WGS) entry which is preliminary data.</text>
</comment>
<accession>A0ACB8DPB9</accession>
<dbReference type="Proteomes" id="UP000821865">
    <property type="component" value="Chromosome 10"/>
</dbReference>
<gene>
    <name evidence="1" type="ORF">HPB49_011684</name>
</gene>
<organism evidence="1 2">
    <name type="scientific">Dermacentor silvarum</name>
    <name type="common">Tick</name>
    <dbReference type="NCBI Taxonomy" id="543639"/>
    <lineage>
        <taxon>Eukaryota</taxon>
        <taxon>Metazoa</taxon>
        <taxon>Ecdysozoa</taxon>
        <taxon>Arthropoda</taxon>
        <taxon>Chelicerata</taxon>
        <taxon>Arachnida</taxon>
        <taxon>Acari</taxon>
        <taxon>Parasitiformes</taxon>
        <taxon>Ixodida</taxon>
        <taxon>Ixodoidea</taxon>
        <taxon>Ixodidae</taxon>
        <taxon>Rhipicephalinae</taxon>
        <taxon>Dermacentor</taxon>
    </lineage>
</organism>
<protein>
    <submittedName>
        <fullName evidence="1">Uncharacterized protein</fullName>
    </submittedName>
</protein>